<dbReference type="AlphaFoldDB" id="A0A1X4XZ87"/>
<dbReference type="Proteomes" id="UP000194141">
    <property type="component" value="Unassembled WGS sequence"/>
</dbReference>
<dbReference type="STRING" id="1562698.DESAMIL20_287"/>
<organism evidence="1 2">
    <name type="scientific">Desulfurella amilsii</name>
    <dbReference type="NCBI Taxonomy" id="1562698"/>
    <lineage>
        <taxon>Bacteria</taxon>
        <taxon>Pseudomonadati</taxon>
        <taxon>Campylobacterota</taxon>
        <taxon>Desulfurellia</taxon>
        <taxon>Desulfurellales</taxon>
        <taxon>Desulfurellaceae</taxon>
        <taxon>Desulfurella</taxon>
    </lineage>
</organism>
<dbReference type="RefSeq" id="WP_086033105.1">
    <property type="nucleotide sequence ID" value="NZ_MDSU01000002.1"/>
</dbReference>
<evidence type="ECO:0000313" key="1">
    <source>
        <dbReference type="EMBL" id="OSS42857.1"/>
    </source>
</evidence>
<proteinExistence type="predicted"/>
<dbReference type="EMBL" id="MDSU01000002">
    <property type="protein sequence ID" value="OSS42857.1"/>
    <property type="molecule type" value="Genomic_DNA"/>
</dbReference>
<evidence type="ECO:0000313" key="2">
    <source>
        <dbReference type="Proteomes" id="UP000194141"/>
    </source>
</evidence>
<sequence length="114" mass="13136">METKNRQNKLVSKEINLAGKYFHSFLQDIETGKKIVQWQGYIYGPIKDCGVGGYYLATLFEWLSGYPSDTIILHISDLINGNFSFYDSAEDMNDAYKHRFKLAIIEKANRDADQ</sequence>
<accession>A0A1X4XZ87</accession>
<name>A0A1X4XZ87_9BACT</name>
<keyword evidence="2" id="KW-1185">Reference proteome</keyword>
<protein>
    <submittedName>
        <fullName evidence="1">Uncharacterized protein</fullName>
    </submittedName>
</protein>
<gene>
    <name evidence="1" type="ORF">DESAMIL20_287</name>
</gene>
<reference evidence="1 2" key="1">
    <citation type="journal article" date="2017" name="Front. Microbiol.">
        <title>Genome Sequence of Desulfurella amilsii Strain TR1 and Comparative Genomics of Desulfurellaceae Family.</title>
        <authorList>
            <person name="Florentino A.P."/>
            <person name="Stams A.J."/>
            <person name="Sanchez-Andrea I."/>
        </authorList>
    </citation>
    <scope>NUCLEOTIDE SEQUENCE [LARGE SCALE GENOMIC DNA]</scope>
    <source>
        <strain evidence="1 2">TR1</strain>
    </source>
</reference>
<comment type="caution">
    <text evidence="1">The sequence shown here is derived from an EMBL/GenBank/DDBJ whole genome shotgun (WGS) entry which is preliminary data.</text>
</comment>